<protein>
    <recommendedName>
        <fullName evidence="3">Esterase-like activity of phytase family protein</fullName>
    </recommendedName>
</protein>
<evidence type="ECO:0000313" key="2">
    <source>
        <dbReference type="Proteomes" id="UP000609651"/>
    </source>
</evidence>
<dbReference type="RefSeq" id="WP_171185261.1">
    <property type="nucleotide sequence ID" value="NZ_WTPX01000033.1"/>
</dbReference>
<organism evidence="1 2">
    <name type="scientific">Alienimonas chondri</name>
    <dbReference type="NCBI Taxonomy" id="2681879"/>
    <lineage>
        <taxon>Bacteria</taxon>
        <taxon>Pseudomonadati</taxon>
        <taxon>Planctomycetota</taxon>
        <taxon>Planctomycetia</taxon>
        <taxon>Planctomycetales</taxon>
        <taxon>Planctomycetaceae</taxon>
        <taxon>Alienimonas</taxon>
    </lineage>
</organism>
<keyword evidence="2" id="KW-1185">Reference proteome</keyword>
<name>A0ABX1VE81_9PLAN</name>
<evidence type="ECO:0008006" key="3">
    <source>
        <dbReference type="Google" id="ProtNLM"/>
    </source>
</evidence>
<dbReference type="Proteomes" id="UP000609651">
    <property type="component" value="Unassembled WGS sequence"/>
</dbReference>
<reference evidence="1 2" key="1">
    <citation type="journal article" date="2020" name="Syst. Appl. Microbiol.">
        <title>Alienimonas chondri sp. nov., a novel planctomycete isolated from the biofilm of the red alga Chondrus crispus.</title>
        <authorList>
            <person name="Vitorino I."/>
            <person name="Albuquerque L."/>
            <person name="Wiegand S."/>
            <person name="Kallscheuer N."/>
            <person name="da Costa M.S."/>
            <person name="Lobo-da-Cunha A."/>
            <person name="Jogler C."/>
            <person name="Lage O.M."/>
        </authorList>
    </citation>
    <scope>NUCLEOTIDE SEQUENCE [LARGE SCALE GENOMIC DNA]</scope>
    <source>
        <strain evidence="1 2">LzC2</strain>
    </source>
</reference>
<accession>A0ABX1VE81</accession>
<proteinExistence type="predicted"/>
<sequence length="416" mass="44862">MLTPLLLTLLSSGPPADGAETPCRDRDLKIAPLPEVLHDPQSTVLIEGAGGVPLLIEHEWVEQHDVFSDRTEQTDRFLIRDVRADGKIVGRLRHGVADPGRFAISGDGKRLAIDSSEGGDAPGVTILPLPDKWLTGDGSAPAPEGEFHAGLRLLRPVRRSTRFVLERTLDPKRQGEPWKSEIVVAAGGKGFPEHISVFGNEPGPVRALAVDVLPGAIKHSENFGALCDAADIGDGLIVVACVTVTDNSKFGPYSSLTHVLTFEADTGRVVAHAAFPGSLGTLSCRVNAADRTVAFLRSDGISRMDLPRGVVVHQEKLEWPFYEDKAVADAVPCSDGYLVASFDRGRDTEIPGTLAFALFTEHRDGLRLCAANVARDVTLPDRFFAAGRTALATSFRDDWGRRIWFDPPANKTTDGE</sequence>
<evidence type="ECO:0000313" key="1">
    <source>
        <dbReference type="EMBL" id="NNJ25351.1"/>
    </source>
</evidence>
<dbReference type="EMBL" id="WTPX01000033">
    <property type="protein sequence ID" value="NNJ25351.1"/>
    <property type="molecule type" value="Genomic_DNA"/>
</dbReference>
<comment type="caution">
    <text evidence="1">The sequence shown here is derived from an EMBL/GenBank/DDBJ whole genome shotgun (WGS) entry which is preliminary data.</text>
</comment>
<gene>
    <name evidence="1" type="ORF">LzC2_14210</name>
</gene>